<reference evidence="2" key="1">
    <citation type="journal article" date="2020" name="Microbiol. Resour. Announc.">
        <title>Complete Genome Sequence of Moraxella osloensis Strain YV1, Isolated from an Australian Wastewater Treatment Plant.</title>
        <authorList>
            <person name="Batinovic S."/>
            <person name="Rice D.T.F."/>
            <person name="Seviour R.J."/>
            <person name="Petrovski S."/>
        </authorList>
    </citation>
    <scope>NUCLEOTIDE SEQUENCE</scope>
    <source>
        <strain evidence="2">YV1</strain>
    </source>
</reference>
<name>A0A6P1KQV9_FAUOS</name>
<evidence type="ECO:0000259" key="1">
    <source>
        <dbReference type="Pfam" id="PF04965"/>
    </source>
</evidence>
<dbReference type="InterPro" id="IPR007048">
    <property type="entry name" value="IraD/Gp25-like"/>
</dbReference>
<keyword evidence="2" id="KW-0614">Plasmid</keyword>
<gene>
    <name evidence="2" type="primary">tssE</name>
    <name evidence="2" type="ORF">GSF12_12515</name>
</gene>
<accession>A0A6P1KQV9</accession>
<sequence length="174" mass="20032">MSLKRNVKLSNQLLPSLLDRLTDQEPKRRKEIKQDYVFNLPQYRQAVLRDVLALLNTTCLQSNDLDVLLAPNLETSVINYGIRAFSGNNFADIEWQQVEQIIKHALINYEPRLEASSIAVKVIIDNEAELLNHRLIIEIKGDLKLNPYPQEFLLRTSMDIETGLFNLVEGKTDE</sequence>
<feature type="domain" description="IraD/Gp25-like" evidence="1">
    <location>
        <begin position="42"/>
        <end position="147"/>
    </location>
</feature>
<organism evidence="2">
    <name type="scientific">Faucicola osloensis</name>
    <name type="common">Moraxella osloensis</name>
    <dbReference type="NCBI Taxonomy" id="34062"/>
    <lineage>
        <taxon>Bacteria</taxon>
        <taxon>Pseudomonadati</taxon>
        <taxon>Pseudomonadota</taxon>
        <taxon>Gammaproteobacteria</taxon>
        <taxon>Moraxellales</taxon>
        <taxon>Moraxellaceae</taxon>
        <taxon>Faucicola</taxon>
    </lineage>
</organism>
<dbReference type="PANTHER" id="PTHR38595">
    <property type="entry name" value="CYTOPLASMIC PROTEIN-RELATED"/>
    <property type="match status" value="1"/>
</dbReference>
<protein>
    <submittedName>
        <fullName evidence="2">Type VI secretion system baseplate subunit TssE</fullName>
    </submittedName>
</protein>
<dbReference type="SUPFAM" id="SSF160719">
    <property type="entry name" value="gpW/gp25-like"/>
    <property type="match status" value="1"/>
</dbReference>
<dbReference type="InterPro" id="IPR053176">
    <property type="entry name" value="T6SS_TssE1-like"/>
</dbReference>
<proteinExistence type="predicted"/>
<dbReference type="InterPro" id="IPR017737">
    <property type="entry name" value="TssE1-like"/>
</dbReference>
<dbReference type="EMBL" id="CP047227">
    <property type="protein sequence ID" value="QHG10805.1"/>
    <property type="molecule type" value="Genomic_DNA"/>
</dbReference>
<geneLocation type="plasmid" evidence="2">
    <name>p1</name>
</geneLocation>
<dbReference type="PANTHER" id="PTHR38595:SF1">
    <property type="entry name" value="TYPE VI SECRETION SYSTEM COMPONENT TSSE1"/>
    <property type="match status" value="1"/>
</dbReference>
<dbReference type="Pfam" id="PF04965">
    <property type="entry name" value="GPW_gp25"/>
    <property type="match status" value="1"/>
</dbReference>
<dbReference type="NCBIfam" id="TIGR03357">
    <property type="entry name" value="VI_zyme"/>
    <property type="match status" value="1"/>
</dbReference>
<dbReference type="AlphaFoldDB" id="A0A6P1KQV9"/>
<evidence type="ECO:0000313" key="2">
    <source>
        <dbReference type="EMBL" id="QHG10805.1"/>
    </source>
</evidence>